<comment type="caution">
    <text evidence="2">The sequence shown here is derived from an EMBL/GenBank/DDBJ whole genome shotgun (WGS) entry which is preliminary data.</text>
</comment>
<feature type="compositionally biased region" description="Basic and acidic residues" evidence="1">
    <location>
        <begin position="1"/>
        <end position="11"/>
    </location>
</feature>
<protein>
    <submittedName>
        <fullName evidence="2">Uncharacterized protein</fullName>
    </submittedName>
</protein>
<feature type="region of interest" description="Disordered" evidence="1">
    <location>
        <begin position="1"/>
        <end position="54"/>
    </location>
</feature>
<proteinExistence type="predicted"/>
<gene>
    <name evidence="2" type="ORF">MEUPH1_LOCUS11635</name>
</gene>
<keyword evidence="3" id="KW-1185">Reference proteome</keyword>
<accession>A0AAV0WJ29</accession>
<feature type="region of interest" description="Disordered" evidence="1">
    <location>
        <begin position="239"/>
        <end position="273"/>
    </location>
</feature>
<dbReference type="EMBL" id="CARXXK010000002">
    <property type="protein sequence ID" value="CAI6355824.1"/>
    <property type="molecule type" value="Genomic_DNA"/>
</dbReference>
<dbReference type="AlphaFoldDB" id="A0AAV0WJ29"/>
<sequence>MTKDKKPDKNNGSKKGSVTCERTYVSGSRHQRRGAVRDKSVASLNRPRPAHQRADNAYVETLFVNSAVPPQLQGDPTASCSSTPYSVSYSCAASRIADSNNTGLPAVTFQGMRSSSEPPPRPGEGIIDEFPAYVPWKAEQRVPQDTLACNVCHKCRCAICQKLCKYPGMRVCGVLDVRSRCDEACVETTTVCVPCVQKTARCPASNLARAEANAVRAQAAVAAAAAAAAAARATVTDSAADTATADTNDTADANNTATAKPEDSDGEPRTAGASSDKCRLRWLLCCFCVPCPYCTVDDEVECSTGCRGNVNVSGCECVDWEALRQNNRRRVNAAAAAVAASRDRRRCRDYHYYISAAPNTANNPTAAAADKSAIANGESVGTVKKSRLRRFLRF</sequence>
<evidence type="ECO:0000313" key="3">
    <source>
        <dbReference type="Proteomes" id="UP001160148"/>
    </source>
</evidence>
<feature type="compositionally biased region" description="Low complexity" evidence="1">
    <location>
        <begin position="239"/>
        <end position="259"/>
    </location>
</feature>
<name>A0AAV0WJ29_9HEMI</name>
<evidence type="ECO:0000256" key="1">
    <source>
        <dbReference type="SAM" id="MobiDB-lite"/>
    </source>
</evidence>
<reference evidence="2 3" key="1">
    <citation type="submission" date="2023-01" db="EMBL/GenBank/DDBJ databases">
        <authorList>
            <person name="Whitehead M."/>
        </authorList>
    </citation>
    <scope>NUCLEOTIDE SEQUENCE [LARGE SCALE GENOMIC DNA]</scope>
</reference>
<evidence type="ECO:0000313" key="2">
    <source>
        <dbReference type="EMBL" id="CAI6355824.1"/>
    </source>
</evidence>
<organism evidence="2 3">
    <name type="scientific">Macrosiphum euphorbiae</name>
    <name type="common">potato aphid</name>
    <dbReference type="NCBI Taxonomy" id="13131"/>
    <lineage>
        <taxon>Eukaryota</taxon>
        <taxon>Metazoa</taxon>
        <taxon>Ecdysozoa</taxon>
        <taxon>Arthropoda</taxon>
        <taxon>Hexapoda</taxon>
        <taxon>Insecta</taxon>
        <taxon>Pterygota</taxon>
        <taxon>Neoptera</taxon>
        <taxon>Paraneoptera</taxon>
        <taxon>Hemiptera</taxon>
        <taxon>Sternorrhyncha</taxon>
        <taxon>Aphidomorpha</taxon>
        <taxon>Aphidoidea</taxon>
        <taxon>Aphididae</taxon>
        <taxon>Macrosiphini</taxon>
        <taxon>Macrosiphum</taxon>
    </lineage>
</organism>
<dbReference type="Proteomes" id="UP001160148">
    <property type="component" value="Unassembled WGS sequence"/>
</dbReference>